<name>E1YHA3_9BACT</name>
<sequence length="42" mass="4872">MKWLDFFNYITVSPISADSSLQIIKITKLESALILFLYYIAT</sequence>
<accession>E1YHA3</accession>
<organism evidence="1">
    <name type="scientific">uncultured Desulfobacterium sp</name>
    <dbReference type="NCBI Taxonomy" id="201089"/>
    <lineage>
        <taxon>Bacteria</taxon>
        <taxon>Pseudomonadati</taxon>
        <taxon>Thermodesulfobacteriota</taxon>
        <taxon>Desulfobacteria</taxon>
        <taxon>Desulfobacterales</taxon>
        <taxon>Desulfobacteriaceae</taxon>
        <taxon>Desulfobacterium</taxon>
        <taxon>environmental samples</taxon>
    </lineage>
</organism>
<dbReference type="AlphaFoldDB" id="E1YHA3"/>
<reference evidence="1" key="1">
    <citation type="journal article" date="2011" name="Environ. Microbiol.">
        <title>Genomic insights into the metabolic potential of the polycyclic aromatic hydrocarbon degrading sulfate-reducing Deltaproteobacterium N47.</title>
        <authorList>
            <person name="Bergmann F."/>
            <person name="Selesi D."/>
            <person name="Weinmaier T."/>
            <person name="Tischler P."/>
            <person name="Rattei T."/>
            <person name="Meckenstock R.U."/>
        </authorList>
    </citation>
    <scope>NUCLEOTIDE SEQUENCE</scope>
</reference>
<evidence type="ECO:0000313" key="1">
    <source>
        <dbReference type="EMBL" id="CBX29947.1"/>
    </source>
</evidence>
<proteinExistence type="predicted"/>
<gene>
    <name evidence="1" type="ORF">N47_F16420</name>
</gene>
<dbReference type="EMBL" id="FR695873">
    <property type="protein sequence ID" value="CBX29947.1"/>
    <property type="molecule type" value="Genomic_DNA"/>
</dbReference>
<protein>
    <submittedName>
        <fullName evidence="1">Uncharacterized protein</fullName>
    </submittedName>
</protein>